<gene>
    <name evidence="3" type="ORF">L228DRAFT_257885</name>
</gene>
<dbReference type="AlphaFoldDB" id="A0A165JNC2"/>
<dbReference type="Proteomes" id="UP000076632">
    <property type="component" value="Unassembled WGS sequence"/>
</dbReference>
<evidence type="ECO:0000313" key="4">
    <source>
        <dbReference type="Proteomes" id="UP000076632"/>
    </source>
</evidence>
<dbReference type="GeneID" id="28899160"/>
<dbReference type="InterPro" id="IPR006076">
    <property type="entry name" value="FAD-dep_OxRdtase"/>
</dbReference>
<reference evidence="3 4" key="1">
    <citation type="journal article" date="2016" name="Fungal Biol.">
        <title>The genome of Xylona heveae provides a window into fungal endophytism.</title>
        <authorList>
            <person name="Gazis R."/>
            <person name="Kuo A."/>
            <person name="Riley R."/>
            <person name="LaButti K."/>
            <person name="Lipzen A."/>
            <person name="Lin J."/>
            <person name="Amirebrahimi M."/>
            <person name="Hesse C.N."/>
            <person name="Spatafora J.W."/>
            <person name="Henrissat B."/>
            <person name="Hainaut M."/>
            <person name="Grigoriev I.V."/>
            <person name="Hibbett D.S."/>
        </authorList>
    </citation>
    <scope>NUCLEOTIDE SEQUENCE [LARGE SCALE GENOMIC DNA]</scope>
    <source>
        <strain evidence="3 4">TC161</strain>
    </source>
</reference>
<accession>A0A165JNC2</accession>
<evidence type="ECO:0000256" key="1">
    <source>
        <dbReference type="SAM" id="MobiDB-lite"/>
    </source>
</evidence>
<dbReference type="InterPro" id="IPR036188">
    <property type="entry name" value="FAD/NAD-bd_sf"/>
</dbReference>
<name>A0A165JNC2_XYLHT</name>
<dbReference type="SUPFAM" id="SSF51905">
    <property type="entry name" value="FAD/NAD(P)-binding domain"/>
    <property type="match status" value="1"/>
</dbReference>
<dbReference type="OrthoDB" id="429143at2759"/>
<feature type="domain" description="FAD dependent oxidoreductase" evidence="2">
    <location>
        <begin position="43"/>
        <end position="448"/>
    </location>
</feature>
<sequence length="482" mass="52472">MDRRASIPPGLPRSNPTTAYWQDPPDEHISNVRSTPEIPQTADVIIIGSGITGACVAYNILQKSPNMRVVMLEAREAVSGATGRNGGHTKTASYRSFLGNCHALGVQEAIKIARLEYNNMKAVHAFARQNNINCDLQSVDTVDVILNEQEWQNGIAAVEAMRKVMNPGEGAANYRLHDAEAAQKQFLIPDAVGAITYEAGSLSAYKLVAGILKLCLQKGLNLQTNTPVTAIEPFSGMLNGNTARSNGIDGAKHDYNTKKWTATTARGKISAPKLVLATNGYSAHLYPALQGIIVPLKGQVTAQRPGSKLPPGALPTTYSFIYQDGFEYMIPRPLGSKFAGDTVIGGGLTKAPEQGLYQWGNADDTTLDPDISEYLQDCLVNFFGRNNWGEDNPEGRVRKEWTGIMGYSADGHPLVGKVPGEEGLYLSASFQGHGMVLCFMCARALTEMILNNDGEREILDSWFPEAFRITKDRLEKEFEGFV</sequence>
<dbReference type="PANTHER" id="PTHR13847">
    <property type="entry name" value="SARCOSINE DEHYDROGENASE-RELATED"/>
    <property type="match status" value="1"/>
</dbReference>
<dbReference type="STRING" id="1328760.A0A165JNC2"/>
<evidence type="ECO:0000259" key="2">
    <source>
        <dbReference type="Pfam" id="PF01266"/>
    </source>
</evidence>
<dbReference type="RefSeq" id="XP_018192003.1">
    <property type="nucleotide sequence ID" value="XM_018334023.1"/>
</dbReference>
<dbReference type="InParanoid" id="A0A165JNC2"/>
<keyword evidence="4" id="KW-1185">Reference proteome</keyword>
<organism evidence="3 4">
    <name type="scientific">Xylona heveae (strain CBS 132557 / TC161)</name>
    <dbReference type="NCBI Taxonomy" id="1328760"/>
    <lineage>
        <taxon>Eukaryota</taxon>
        <taxon>Fungi</taxon>
        <taxon>Dikarya</taxon>
        <taxon>Ascomycota</taxon>
        <taxon>Pezizomycotina</taxon>
        <taxon>Xylonomycetes</taxon>
        <taxon>Xylonales</taxon>
        <taxon>Xylonaceae</taxon>
        <taxon>Xylona</taxon>
    </lineage>
</organism>
<dbReference type="Pfam" id="PF01266">
    <property type="entry name" value="DAO"/>
    <property type="match status" value="1"/>
</dbReference>
<dbReference type="OMA" id="FYGFGYS"/>
<evidence type="ECO:0000313" key="3">
    <source>
        <dbReference type="EMBL" id="KZF26448.1"/>
    </source>
</evidence>
<protein>
    <submittedName>
        <fullName evidence="3">FAD dependent oxidoreductase</fullName>
    </submittedName>
</protein>
<proteinExistence type="predicted"/>
<dbReference type="PANTHER" id="PTHR13847:SF284">
    <property type="entry name" value="FAD DEPENDENT OXIDOREDUCTASE DOMAIN-CONTAINING PROTEIN"/>
    <property type="match status" value="1"/>
</dbReference>
<dbReference type="EMBL" id="KV407454">
    <property type="protein sequence ID" value="KZF26448.1"/>
    <property type="molecule type" value="Genomic_DNA"/>
</dbReference>
<feature type="region of interest" description="Disordered" evidence="1">
    <location>
        <begin position="1"/>
        <end position="24"/>
    </location>
</feature>
<dbReference type="Gene3D" id="3.50.50.60">
    <property type="entry name" value="FAD/NAD(P)-binding domain"/>
    <property type="match status" value="1"/>
</dbReference>
<dbReference type="Gene3D" id="3.30.9.10">
    <property type="entry name" value="D-Amino Acid Oxidase, subunit A, domain 2"/>
    <property type="match status" value="1"/>
</dbReference>
<dbReference type="GO" id="GO:0005737">
    <property type="term" value="C:cytoplasm"/>
    <property type="evidence" value="ECO:0007669"/>
    <property type="project" value="TreeGrafter"/>
</dbReference>